<dbReference type="SUPFAM" id="SSF103473">
    <property type="entry name" value="MFS general substrate transporter"/>
    <property type="match status" value="1"/>
</dbReference>
<feature type="transmembrane region" description="Helical" evidence="6">
    <location>
        <begin position="404"/>
        <end position="428"/>
    </location>
</feature>
<feature type="transmembrane region" description="Helical" evidence="6">
    <location>
        <begin position="82"/>
        <end position="104"/>
    </location>
</feature>
<accession>A0AAU8A1B6</accession>
<dbReference type="AlphaFoldDB" id="A0AAU8A1B6"/>
<feature type="transmembrane region" description="Helical" evidence="6">
    <location>
        <begin position="333"/>
        <end position="359"/>
    </location>
</feature>
<dbReference type="Pfam" id="PF03209">
    <property type="entry name" value="PUCC"/>
    <property type="match status" value="1"/>
</dbReference>
<keyword evidence="3 6" id="KW-0812">Transmembrane</keyword>
<feature type="transmembrane region" description="Helical" evidence="6">
    <location>
        <begin position="237"/>
        <end position="255"/>
    </location>
</feature>
<name>A0AAU8A1B6_9BURK</name>
<feature type="domain" description="Major facilitator superfamily (MFS) profile" evidence="7">
    <location>
        <begin position="13"/>
        <end position="433"/>
    </location>
</feature>
<dbReference type="CDD" id="cd06176">
    <property type="entry name" value="MFS_BCD_PucC-like"/>
    <property type="match status" value="1"/>
</dbReference>
<dbReference type="InterPro" id="IPR004896">
    <property type="entry name" value="PucC-rel"/>
</dbReference>
<evidence type="ECO:0000256" key="1">
    <source>
        <dbReference type="ARBA" id="ARBA00004141"/>
    </source>
</evidence>
<sequence length="455" mass="47929">MNSAALHHDKLTWIAIARLGLIQASLGAVVVLTTSVLNRVMVIELALPALLPGLLVAMHYLVQFIRPRMGFGSDQSGRSTPWIQGGMLVLASGGVLAAIAVGLMSESLPWGIALAIVAFMMIGLGVSASGTALLVLLAKRVDEKRKAAAASCVWLMMIFGFAMTAGISGRLLDPFSFERLVLVSLSVSCIAVVLSFTALYGLEPKVSKEITPNNNQAKLRFKEALADVWQESRVRRFTIFVFISMLAYSSQDLILEPFAGSAFGLTPGETTSLSGLQHAGVLCGMLLCGFVTNKSKSPSLSSLRMWTVGGCIASALAMLSLVMSGIVGPSWPFLGTVFILGVSNGAFSIAAIGSMMQFAGVGKEKREGVRMGVWGAAQAIAFGLGGILGTGASDLARYLLGDPVAAYASVFLIEAILFMAAAILSFYIRPVERVVQIEKQNTSISGRLISHGGSS</sequence>
<evidence type="ECO:0000313" key="8">
    <source>
        <dbReference type="EMBL" id="XCC57202.1"/>
    </source>
</evidence>
<dbReference type="InterPro" id="IPR036259">
    <property type="entry name" value="MFS_trans_sf"/>
</dbReference>
<comment type="subcellular location">
    <subcellularLocation>
        <location evidence="1">Membrane</location>
        <topology evidence="1">Multi-pass membrane protein</topology>
    </subcellularLocation>
</comment>
<evidence type="ECO:0000256" key="5">
    <source>
        <dbReference type="ARBA" id="ARBA00023136"/>
    </source>
</evidence>
<feature type="transmembrane region" description="Helical" evidence="6">
    <location>
        <begin position="305"/>
        <end position="327"/>
    </location>
</feature>
<evidence type="ECO:0000256" key="6">
    <source>
        <dbReference type="SAM" id="Phobius"/>
    </source>
</evidence>
<evidence type="ECO:0000256" key="3">
    <source>
        <dbReference type="ARBA" id="ARBA00022692"/>
    </source>
</evidence>
<gene>
    <name evidence="8" type="ORF">NKE59_06820</name>
</gene>
<organism evidence="8">
    <name type="scientific">Polynucleobacter sp. UK-FUSCHL-C3</name>
    <dbReference type="NCBI Taxonomy" id="2955208"/>
    <lineage>
        <taxon>Bacteria</taxon>
        <taxon>Pseudomonadati</taxon>
        <taxon>Pseudomonadota</taxon>
        <taxon>Betaproteobacteria</taxon>
        <taxon>Burkholderiales</taxon>
        <taxon>Burkholderiaceae</taxon>
        <taxon>Polynucleobacter</taxon>
    </lineage>
</organism>
<feature type="transmembrane region" description="Helical" evidence="6">
    <location>
        <begin position="180"/>
        <end position="202"/>
    </location>
</feature>
<keyword evidence="4 6" id="KW-1133">Transmembrane helix</keyword>
<dbReference type="GO" id="GO:0022857">
    <property type="term" value="F:transmembrane transporter activity"/>
    <property type="evidence" value="ECO:0007669"/>
    <property type="project" value="InterPro"/>
</dbReference>
<evidence type="ECO:0000256" key="4">
    <source>
        <dbReference type="ARBA" id="ARBA00022989"/>
    </source>
</evidence>
<comment type="similarity">
    <text evidence="2">Belongs to the PucC family.</text>
</comment>
<reference evidence="8" key="1">
    <citation type="submission" date="2022-06" db="EMBL/GenBank/DDBJ databases">
        <title>New Polynucleobacter species.</title>
        <authorList>
            <person name="Hahn M.W."/>
        </authorList>
    </citation>
    <scope>NUCLEOTIDE SEQUENCE</scope>
    <source>
        <strain evidence="8">UK-FUSCHL-C3</strain>
    </source>
</reference>
<feature type="transmembrane region" description="Helical" evidence="6">
    <location>
        <begin position="110"/>
        <end position="136"/>
    </location>
</feature>
<dbReference type="EMBL" id="CP099959">
    <property type="protein sequence ID" value="XCC57202.1"/>
    <property type="molecule type" value="Genomic_DNA"/>
</dbReference>
<dbReference type="RefSeq" id="WP_353438232.1">
    <property type="nucleotide sequence ID" value="NZ_CP099959.1"/>
</dbReference>
<protein>
    <submittedName>
        <fullName evidence="8">BCD family MFS transporter</fullName>
    </submittedName>
</protein>
<dbReference type="PANTHER" id="PTHR23538">
    <property type="entry name" value="44.5 KD BACTERIOCHLOROPHYLL SYNTHASE SUBUNIT"/>
    <property type="match status" value="1"/>
</dbReference>
<feature type="transmembrane region" description="Helical" evidence="6">
    <location>
        <begin position="12"/>
        <end position="34"/>
    </location>
</feature>
<feature type="transmembrane region" description="Helical" evidence="6">
    <location>
        <begin position="275"/>
        <end position="293"/>
    </location>
</feature>
<feature type="transmembrane region" description="Helical" evidence="6">
    <location>
        <begin position="148"/>
        <end position="168"/>
    </location>
</feature>
<dbReference type="PROSITE" id="PS50850">
    <property type="entry name" value="MFS"/>
    <property type="match status" value="1"/>
</dbReference>
<dbReference type="PIRSF" id="PIRSF016565">
    <property type="entry name" value="PucC"/>
    <property type="match status" value="1"/>
</dbReference>
<proteinExistence type="inferred from homology"/>
<evidence type="ECO:0000259" key="7">
    <source>
        <dbReference type="PROSITE" id="PS50850"/>
    </source>
</evidence>
<evidence type="ECO:0000256" key="2">
    <source>
        <dbReference type="ARBA" id="ARBA00008412"/>
    </source>
</evidence>
<feature type="transmembrane region" description="Helical" evidence="6">
    <location>
        <begin position="40"/>
        <end position="62"/>
    </location>
</feature>
<dbReference type="Gene3D" id="1.20.1250.20">
    <property type="entry name" value="MFS general substrate transporter like domains"/>
    <property type="match status" value="2"/>
</dbReference>
<dbReference type="InterPro" id="IPR020846">
    <property type="entry name" value="MFS_dom"/>
</dbReference>
<dbReference type="InterPro" id="IPR026036">
    <property type="entry name" value="PucC"/>
</dbReference>
<feature type="transmembrane region" description="Helical" evidence="6">
    <location>
        <begin position="371"/>
        <end position="392"/>
    </location>
</feature>
<dbReference type="GO" id="GO:0016020">
    <property type="term" value="C:membrane"/>
    <property type="evidence" value="ECO:0007669"/>
    <property type="project" value="UniProtKB-SubCell"/>
</dbReference>
<keyword evidence="5 6" id="KW-0472">Membrane</keyword>
<dbReference type="PANTHER" id="PTHR23538:SF1">
    <property type="entry name" value="44.5 KD BACTERIOCHLOROPHYLL SYNTHASE SUBUNIT"/>
    <property type="match status" value="1"/>
</dbReference>